<protein>
    <recommendedName>
        <fullName evidence="3">Response regulatory domain-containing protein</fullName>
    </recommendedName>
</protein>
<organism evidence="1 2">
    <name type="scientific">Mesorhizobium huakuii</name>
    <dbReference type="NCBI Taxonomy" id="28104"/>
    <lineage>
        <taxon>Bacteria</taxon>
        <taxon>Pseudomonadati</taxon>
        <taxon>Pseudomonadota</taxon>
        <taxon>Alphaproteobacteria</taxon>
        <taxon>Hyphomicrobiales</taxon>
        <taxon>Phyllobacteriaceae</taxon>
        <taxon>Mesorhizobium</taxon>
    </lineage>
</organism>
<sequence>MTGQPEVNTALIIIDGDLYDVWSAMLVSAAPGVKISRADPSIFVSDKQVIETLNKRYDCILLASKLPAFSSVRLAELAHQLNSPTKLILISRNNADPEATGRLFHAFIPVEKLSSDRLSEALKKIV</sequence>
<evidence type="ECO:0000313" key="2">
    <source>
        <dbReference type="Proteomes" id="UP000515465"/>
    </source>
</evidence>
<dbReference type="Proteomes" id="UP000515465">
    <property type="component" value="Chromosome"/>
</dbReference>
<accession>A0A7G6SQ22</accession>
<proteinExistence type="predicted"/>
<dbReference type="RefSeq" id="WP_183462918.1">
    <property type="nucleotide sequence ID" value="NZ_CP050296.1"/>
</dbReference>
<gene>
    <name evidence="1" type="ORF">HB778_08255</name>
</gene>
<reference evidence="2" key="1">
    <citation type="journal article" date="2020" name="Mol. Plant Microbe">
        <title>Rhizobial microsymbionts of the narrowly endemic Oxytropis species growing in Kamchatka are characterized by significant genetic diversity and possess a set of genes that are associated with T3SS and T6SS secretion systems and can affect the development of symbiosis.</title>
        <authorList>
            <person name="Safronova V."/>
            <person name="Guro P."/>
            <person name="Sazanova A."/>
            <person name="Kuznetsova I."/>
            <person name="Belimov A."/>
            <person name="Yakubov V."/>
            <person name="Chirak E."/>
            <person name="Afonin A."/>
            <person name="Gogolev Y."/>
            <person name="Andronov E."/>
            <person name="Tikhonovich I."/>
        </authorList>
    </citation>
    <scope>NUCLEOTIDE SEQUENCE [LARGE SCALE GENOMIC DNA]</scope>
    <source>
        <strain evidence="2">583</strain>
    </source>
</reference>
<evidence type="ECO:0008006" key="3">
    <source>
        <dbReference type="Google" id="ProtNLM"/>
    </source>
</evidence>
<dbReference type="EMBL" id="CP050296">
    <property type="protein sequence ID" value="QND56604.1"/>
    <property type="molecule type" value="Genomic_DNA"/>
</dbReference>
<name>A0A7G6SQ22_9HYPH</name>
<evidence type="ECO:0000313" key="1">
    <source>
        <dbReference type="EMBL" id="QND56604.1"/>
    </source>
</evidence>
<dbReference type="AlphaFoldDB" id="A0A7G6SQ22"/>